<keyword evidence="1" id="KW-0732">Signal</keyword>
<gene>
    <name evidence="2" type="ORF">I551_6136</name>
</gene>
<sequence>MMLKLSRLGAAILGGVAALMFSTAVATADPPAPHQPDMTKGYCPGGSMGLGRIGRV</sequence>
<evidence type="ECO:0000313" key="2">
    <source>
        <dbReference type="EMBL" id="EUA87387.1"/>
    </source>
</evidence>
<keyword evidence="3" id="KW-1185">Reference proteome</keyword>
<proteinExistence type="predicted"/>
<evidence type="ECO:0008006" key="4">
    <source>
        <dbReference type="Google" id="ProtNLM"/>
    </source>
</evidence>
<feature type="chain" id="PRO_5046691275" description="Secreted protein" evidence="1">
    <location>
        <begin position="29"/>
        <end position="56"/>
    </location>
</feature>
<accession>A0ABP3ABT8</accession>
<feature type="signal peptide" evidence="1">
    <location>
        <begin position="1"/>
        <end position="28"/>
    </location>
</feature>
<protein>
    <recommendedName>
        <fullName evidence="4">Secreted protein</fullName>
    </recommendedName>
</protein>
<evidence type="ECO:0000256" key="1">
    <source>
        <dbReference type="SAM" id="SignalP"/>
    </source>
</evidence>
<dbReference type="Proteomes" id="UP000020681">
    <property type="component" value="Unassembled WGS sequence"/>
</dbReference>
<dbReference type="EMBL" id="JAOL01000162">
    <property type="protein sequence ID" value="EUA87387.1"/>
    <property type="molecule type" value="Genomic_DNA"/>
</dbReference>
<comment type="caution">
    <text evidence="2">The sequence shown here is derived from an EMBL/GenBank/DDBJ whole genome shotgun (WGS) entry which is preliminary data.</text>
</comment>
<evidence type="ECO:0000313" key="3">
    <source>
        <dbReference type="Proteomes" id="UP000020681"/>
    </source>
</evidence>
<name>A0ABP3ABT8_MYCUL</name>
<reference evidence="2 3" key="1">
    <citation type="submission" date="2014-01" db="EMBL/GenBank/DDBJ databases">
        <authorList>
            <person name="Dobos K."/>
            <person name="Lenaerts A."/>
            <person name="Ordway D."/>
            <person name="DeGroote M.A."/>
            <person name="Parker T."/>
            <person name="Sizemore C."/>
            <person name="Tallon L.J."/>
            <person name="Sadzewicz L.K."/>
            <person name="Sengamalay N."/>
            <person name="Fraser C.M."/>
            <person name="Hine E."/>
            <person name="Shefchek K.A."/>
            <person name="Das S.P."/>
            <person name="Tettelin H."/>
        </authorList>
    </citation>
    <scope>NUCLEOTIDE SEQUENCE [LARGE SCALE GENOMIC DNA]</scope>
    <source>
        <strain evidence="2 3">Harvey</strain>
    </source>
</reference>
<organism evidence="2 3">
    <name type="scientific">Mycobacterium ulcerans str. Harvey</name>
    <dbReference type="NCBI Taxonomy" id="1299332"/>
    <lineage>
        <taxon>Bacteria</taxon>
        <taxon>Bacillati</taxon>
        <taxon>Actinomycetota</taxon>
        <taxon>Actinomycetes</taxon>
        <taxon>Mycobacteriales</taxon>
        <taxon>Mycobacteriaceae</taxon>
        <taxon>Mycobacterium</taxon>
        <taxon>Mycobacterium ulcerans group</taxon>
    </lineage>
</organism>